<feature type="transmembrane region" description="Helical" evidence="6">
    <location>
        <begin position="180"/>
        <end position="198"/>
    </location>
</feature>
<reference evidence="7 8" key="1">
    <citation type="submission" date="2019-08" db="EMBL/GenBank/DDBJ databases">
        <authorList>
            <person name="Alioto T."/>
            <person name="Alioto T."/>
            <person name="Gomez Garrido J."/>
        </authorList>
    </citation>
    <scope>NUCLEOTIDE SEQUENCE [LARGE SCALE GENOMIC DNA]</scope>
</reference>
<sequence>MTVGIFSAEVIFAFILTTVLLNRYGNWKTQNIVVTFAVLIAWYFSLLIIFVLPIDISLAAYRKCIQDEQYHNSTNSSQESTTACKKPWSYVPESTLPNMWRVVYWTSQFLTWFIMPVMQYYVKSGEFTLKEKLKNAIKSNTMYYSTLLLIFSVLIVYIALKPGVHLDWQKLKAIASSTSNTWGLFLLILLLGVALVDIPRELWRSSQIDYTLRKVYFKLSKLNTEKLESEGALEDVLESIKSVSLSLSPNDPLYDCFQIILKKVPDDQRDFLTNVRSNSRHHTTPPSIGMLTRLHKQLIIAVHMCQRTDTQGNLMLEKAIFLEDINLNMTSRDRKFKKMFNKPLKLNNYADTSTIEWYWWCRIYPMVLQTLSVITGALSVIIVWSEMTFFKKQPVLSIFAVMVNMEKQNNDYVMIQILSTISIAYLAYCTYSTIFKIKLLNIYYLASNHQTTESSLIFFGLLLSRLTSPMCLNFLGLIHMDSHVIKSRILETDYTQIMGHMDVITIISDGFNVYFPTLILAVCLATYFNVGTRILSILGFPQFLEDDDLVTDYIQEGRLLVVREKERRERKLKGNEMRRKYRERSQLPTTINNDVEERVPPSRKENMKSYLLDNADPIDRSYQSYTANNTSDVERQLPRVSTKPINSAWEPPRNIFSDL</sequence>
<feature type="transmembrane region" description="Helical" evidence="6">
    <location>
        <begin position="456"/>
        <end position="478"/>
    </location>
</feature>
<evidence type="ECO:0000256" key="2">
    <source>
        <dbReference type="ARBA" id="ARBA00010487"/>
    </source>
</evidence>
<dbReference type="InterPro" id="IPR051584">
    <property type="entry name" value="GPCR-associated_LMBR1"/>
</dbReference>
<dbReference type="Proteomes" id="UP000325440">
    <property type="component" value="Unassembled WGS sequence"/>
</dbReference>
<feature type="transmembrane region" description="Helical" evidence="6">
    <location>
        <begin position="142"/>
        <end position="160"/>
    </location>
</feature>
<feature type="transmembrane region" description="Helical" evidence="6">
    <location>
        <begin position="6"/>
        <end position="25"/>
    </location>
</feature>
<dbReference type="GO" id="GO:0016020">
    <property type="term" value="C:membrane"/>
    <property type="evidence" value="ECO:0007669"/>
    <property type="project" value="UniProtKB-SubCell"/>
</dbReference>
<feature type="transmembrane region" description="Helical" evidence="6">
    <location>
        <begin position="363"/>
        <end position="384"/>
    </location>
</feature>
<dbReference type="PANTHER" id="PTHR21355:SF0">
    <property type="entry name" value="G-PROTEIN COUPLED RECEPTOR-ASSOCIATED PROTEIN LMBRD2"/>
    <property type="match status" value="1"/>
</dbReference>
<evidence type="ECO:0000256" key="3">
    <source>
        <dbReference type="ARBA" id="ARBA00022692"/>
    </source>
</evidence>
<evidence type="ECO:0000313" key="7">
    <source>
        <dbReference type="EMBL" id="VVC33578.1"/>
    </source>
</evidence>
<dbReference type="PANTHER" id="PTHR21355">
    <property type="entry name" value="G-PROTEIN COUPLED RECEPTOR-ASSOCIATED PROTEIN LMBRD2"/>
    <property type="match status" value="1"/>
</dbReference>
<evidence type="ECO:0000256" key="1">
    <source>
        <dbReference type="ARBA" id="ARBA00004141"/>
    </source>
</evidence>
<dbReference type="AlphaFoldDB" id="A0A5E4MQ35"/>
<feature type="transmembrane region" description="Helical" evidence="6">
    <location>
        <begin position="32"/>
        <end position="52"/>
    </location>
</feature>
<organism evidence="7 8">
    <name type="scientific">Cinara cedri</name>
    <dbReference type="NCBI Taxonomy" id="506608"/>
    <lineage>
        <taxon>Eukaryota</taxon>
        <taxon>Metazoa</taxon>
        <taxon>Ecdysozoa</taxon>
        <taxon>Arthropoda</taxon>
        <taxon>Hexapoda</taxon>
        <taxon>Insecta</taxon>
        <taxon>Pterygota</taxon>
        <taxon>Neoptera</taxon>
        <taxon>Paraneoptera</taxon>
        <taxon>Hemiptera</taxon>
        <taxon>Sternorrhyncha</taxon>
        <taxon>Aphidomorpha</taxon>
        <taxon>Aphidoidea</taxon>
        <taxon>Aphididae</taxon>
        <taxon>Lachninae</taxon>
        <taxon>Cinara</taxon>
    </lineage>
</organism>
<comment type="similarity">
    <text evidence="2">Belongs to the LIMR family.</text>
</comment>
<evidence type="ECO:0000313" key="8">
    <source>
        <dbReference type="Proteomes" id="UP000325440"/>
    </source>
</evidence>
<comment type="subcellular location">
    <subcellularLocation>
        <location evidence="1">Membrane</location>
        <topology evidence="1">Multi-pass membrane protein</topology>
    </subcellularLocation>
</comment>
<feature type="transmembrane region" description="Helical" evidence="6">
    <location>
        <begin position="412"/>
        <end position="435"/>
    </location>
</feature>
<keyword evidence="3 6" id="KW-0812">Transmembrane</keyword>
<proteinExistence type="inferred from homology"/>
<dbReference type="InterPro" id="IPR006876">
    <property type="entry name" value="LMBR1-like_membr_prot"/>
</dbReference>
<dbReference type="EMBL" id="CABPRJ010000971">
    <property type="protein sequence ID" value="VVC33578.1"/>
    <property type="molecule type" value="Genomic_DNA"/>
</dbReference>
<evidence type="ECO:0000256" key="4">
    <source>
        <dbReference type="ARBA" id="ARBA00022989"/>
    </source>
</evidence>
<keyword evidence="8" id="KW-1185">Reference proteome</keyword>
<evidence type="ECO:0000256" key="6">
    <source>
        <dbReference type="SAM" id="Phobius"/>
    </source>
</evidence>
<keyword evidence="5 6" id="KW-0472">Membrane</keyword>
<accession>A0A5E4MQ35</accession>
<evidence type="ECO:0000256" key="5">
    <source>
        <dbReference type="ARBA" id="ARBA00023136"/>
    </source>
</evidence>
<dbReference type="Pfam" id="PF04791">
    <property type="entry name" value="LMBR1"/>
    <property type="match status" value="1"/>
</dbReference>
<feature type="transmembrane region" description="Helical" evidence="6">
    <location>
        <begin position="511"/>
        <end position="530"/>
    </location>
</feature>
<protein>
    <submittedName>
        <fullName evidence="7">LMBR1-like membrane protein</fullName>
    </submittedName>
</protein>
<gene>
    <name evidence="7" type="ORF">CINCED_3A018847</name>
</gene>
<keyword evidence="4 6" id="KW-1133">Transmembrane helix</keyword>
<name>A0A5E4MQ35_9HEMI</name>
<feature type="transmembrane region" description="Helical" evidence="6">
    <location>
        <begin position="102"/>
        <end position="122"/>
    </location>
</feature>
<dbReference type="OrthoDB" id="203099at2759"/>